<evidence type="ECO:0000256" key="1">
    <source>
        <dbReference type="SAM" id="MobiDB-lite"/>
    </source>
</evidence>
<feature type="transmembrane region" description="Helical" evidence="2">
    <location>
        <begin position="33"/>
        <end position="51"/>
    </location>
</feature>
<evidence type="ECO:0000256" key="2">
    <source>
        <dbReference type="SAM" id="Phobius"/>
    </source>
</evidence>
<feature type="region of interest" description="Disordered" evidence="1">
    <location>
        <begin position="1"/>
        <end position="22"/>
    </location>
</feature>
<name>A0ABR1MG22_9PEZI</name>
<keyword evidence="2" id="KW-0812">Transmembrane</keyword>
<comment type="caution">
    <text evidence="3">The sequence shown here is derived from an EMBL/GenBank/DDBJ whole genome shotgun (WGS) entry which is preliminary data.</text>
</comment>
<gene>
    <name evidence="3" type="ORF">IWX46DRAFT_580237</name>
</gene>
<keyword evidence="2" id="KW-1133">Transmembrane helix</keyword>
<keyword evidence="2" id="KW-0472">Membrane</keyword>
<accession>A0ABR1MG22</accession>
<reference evidence="3 4" key="1">
    <citation type="submission" date="2024-04" db="EMBL/GenBank/DDBJ databases">
        <title>Phyllosticta paracitricarpa is synonymous to the EU quarantine fungus P. citricarpa based on phylogenomic analyses.</title>
        <authorList>
            <consortium name="Lawrence Berkeley National Laboratory"/>
            <person name="Van Ingen-Buijs V.A."/>
            <person name="Van Westerhoven A.C."/>
            <person name="Haridas S."/>
            <person name="Skiadas P."/>
            <person name="Martin F."/>
            <person name="Groenewald J.Z."/>
            <person name="Crous P.W."/>
            <person name="Seidl M.F."/>
        </authorList>
    </citation>
    <scope>NUCLEOTIDE SEQUENCE [LARGE SCALE GENOMIC DNA]</scope>
    <source>
        <strain evidence="3 4">CBS 122670</strain>
    </source>
</reference>
<sequence length="137" mass="14391">MEQRQRARGGSGNDDDDGNMAVRQSGHRGLWGLLQYLVAAAAGAAAAVLAAQTRQTADGRQQRGAAVGPSWCRVPKAVWLVASIRWSSAAGGSVGLVPGYLAVPNHTSLHLSAAPPQDQLHARFPSRPPLDPSLFFS</sequence>
<evidence type="ECO:0000313" key="4">
    <source>
        <dbReference type="Proteomes" id="UP001365128"/>
    </source>
</evidence>
<organism evidence="3 4">
    <name type="scientific">Phyllosticta citricarpa</name>
    <dbReference type="NCBI Taxonomy" id="55181"/>
    <lineage>
        <taxon>Eukaryota</taxon>
        <taxon>Fungi</taxon>
        <taxon>Dikarya</taxon>
        <taxon>Ascomycota</taxon>
        <taxon>Pezizomycotina</taxon>
        <taxon>Dothideomycetes</taxon>
        <taxon>Dothideomycetes incertae sedis</taxon>
        <taxon>Botryosphaeriales</taxon>
        <taxon>Phyllostictaceae</taxon>
        <taxon>Phyllosticta</taxon>
    </lineage>
</organism>
<protein>
    <submittedName>
        <fullName evidence="3">Uncharacterized protein</fullName>
    </submittedName>
</protein>
<evidence type="ECO:0000313" key="3">
    <source>
        <dbReference type="EMBL" id="KAK7548266.1"/>
    </source>
</evidence>
<keyword evidence="4" id="KW-1185">Reference proteome</keyword>
<dbReference type="EMBL" id="JBBPDW010000011">
    <property type="protein sequence ID" value="KAK7548266.1"/>
    <property type="molecule type" value="Genomic_DNA"/>
</dbReference>
<dbReference type="Proteomes" id="UP001365128">
    <property type="component" value="Unassembled WGS sequence"/>
</dbReference>
<proteinExistence type="predicted"/>